<dbReference type="EMBL" id="DVML01000007">
    <property type="protein sequence ID" value="HIU22135.1"/>
    <property type="molecule type" value="Genomic_DNA"/>
</dbReference>
<dbReference type="Proteomes" id="UP000824087">
    <property type="component" value="Unassembled WGS sequence"/>
</dbReference>
<reference evidence="1" key="2">
    <citation type="journal article" date="2021" name="PeerJ">
        <title>Extensive microbial diversity within the chicken gut microbiome revealed by metagenomics and culture.</title>
        <authorList>
            <person name="Gilroy R."/>
            <person name="Ravi A."/>
            <person name="Getino M."/>
            <person name="Pursley I."/>
            <person name="Horton D.L."/>
            <person name="Alikhan N.F."/>
            <person name="Baker D."/>
            <person name="Gharbi K."/>
            <person name="Hall N."/>
            <person name="Watson M."/>
            <person name="Adriaenssens E.M."/>
            <person name="Foster-Nyarko E."/>
            <person name="Jarju S."/>
            <person name="Secka A."/>
            <person name="Antonio M."/>
            <person name="Oren A."/>
            <person name="Chaudhuri R.R."/>
            <person name="La Ragione R."/>
            <person name="Hildebrand F."/>
            <person name="Pallen M.J."/>
        </authorList>
    </citation>
    <scope>NUCLEOTIDE SEQUENCE</scope>
    <source>
        <strain evidence="1">CHK197-8231</strain>
    </source>
</reference>
<evidence type="ECO:0000313" key="2">
    <source>
        <dbReference type="Proteomes" id="UP000824087"/>
    </source>
</evidence>
<sequence length="74" mass="8425">MLRTRIKICDKCRGTNVETLVPRIKEILPDAEIQIGCQNFCGIGQTKAFLILNHKPIIAENEDELIEKLKESCK</sequence>
<name>A0A9D1HVK4_9BACT</name>
<organism evidence="1 2">
    <name type="scientific">Candidatus Fimihabitans intestinipullorum</name>
    <dbReference type="NCBI Taxonomy" id="2840820"/>
    <lineage>
        <taxon>Bacteria</taxon>
        <taxon>Bacillati</taxon>
        <taxon>Mycoplasmatota</taxon>
        <taxon>Mycoplasmatota incertae sedis</taxon>
        <taxon>Candidatus Fimihabitans</taxon>
    </lineage>
</organism>
<proteinExistence type="predicted"/>
<reference evidence="1" key="1">
    <citation type="submission" date="2020-10" db="EMBL/GenBank/DDBJ databases">
        <authorList>
            <person name="Gilroy R."/>
        </authorList>
    </citation>
    <scope>NUCLEOTIDE SEQUENCE</scope>
    <source>
        <strain evidence="1">CHK197-8231</strain>
    </source>
</reference>
<evidence type="ECO:0000313" key="1">
    <source>
        <dbReference type="EMBL" id="HIU22135.1"/>
    </source>
</evidence>
<gene>
    <name evidence="1" type="ORF">IAD49_00990</name>
</gene>
<dbReference type="AlphaFoldDB" id="A0A9D1HVK4"/>
<protein>
    <submittedName>
        <fullName evidence="1">DUF1450 domain-containing protein</fullName>
    </submittedName>
</protein>
<accession>A0A9D1HVK4</accession>
<comment type="caution">
    <text evidence="1">The sequence shown here is derived from an EMBL/GenBank/DDBJ whole genome shotgun (WGS) entry which is preliminary data.</text>
</comment>